<dbReference type="Gene3D" id="3.40.50.300">
    <property type="entry name" value="P-loop containing nucleotide triphosphate hydrolases"/>
    <property type="match status" value="2"/>
</dbReference>
<comment type="caution">
    <text evidence="1">The sequence shown here is derived from an EMBL/GenBank/DDBJ whole genome shotgun (WGS) entry which is preliminary data.</text>
</comment>
<organism evidence="1 2">
    <name type="scientific">Bradyrhizobium uaiense</name>
    <dbReference type="NCBI Taxonomy" id="2594946"/>
    <lineage>
        <taxon>Bacteria</taxon>
        <taxon>Pseudomonadati</taxon>
        <taxon>Pseudomonadota</taxon>
        <taxon>Alphaproteobacteria</taxon>
        <taxon>Hyphomicrobiales</taxon>
        <taxon>Nitrobacteraceae</taxon>
        <taxon>Bradyrhizobium</taxon>
    </lineage>
</organism>
<keyword evidence="2" id="KW-1185">Reference proteome</keyword>
<evidence type="ECO:0008006" key="3">
    <source>
        <dbReference type="Google" id="ProtNLM"/>
    </source>
</evidence>
<evidence type="ECO:0000313" key="2">
    <source>
        <dbReference type="Proteomes" id="UP000468531"/>
    </source>
</evidence>
<dbReference type="Proteomes" id="UP000468531">
    <property type="component" value="Unassembled WGS sequence"/>
</dbReference>
<dbReference type="AlphaFoldDB" id="A0A6P1BNI2"/>
<accession>A0A6P1BNI2</accession>
<protein>
    <recommendedName>
        <fullName evidence="3">AAA family ATPase</fullName>
    </recommendedName>
</protein>
<dbReference type="InterPro" id="IPR027417">
    <property type="entry name" value="P-loop_NTPase"/>
</dbReference>
<proteinExistence type="predicted"/>
<name>A0A6P1BNI2_9BRAD</name>
<dbReference type="RefSeq" id="WP_163158158.1">
    <property type="nucleotide sequence ID" value="NZ_VKHP01000120.1"/>
</dbReference>
<dbReference type="InterPro" id="IPR054787">
    <property type="entry name" value="TrlF_ATPase"/>
</dbReference>
<dbReference type="NCBIfam" id="NF045780">
    <property type="entry name" value="TrlF_fam_ATP"/>
    <property type="match status" value="1"/>
</dbReference>
<evidence type="ECO:0000313" key="1">
    <source>
        <dbReference type="EMBL" id="NEU99200.1"/>
    </source>
</evidence>
<sequence length="692" mass="78459">MNPTFEGLRQVIFEPEERVWIGETPPDLHDRSRTLQSVAVLNSKGWFEETTLPLNPGLVSIIGKKGMGKSALNELIAYAGRGWTDEPGSFIARARASLKGATVVLKWCDGRTSSADINAKGPPEGTEEVRYLSQKFVERLCADPRGDSDLVKEIEAVVFNHLDPSETLNASNFADLRDKKTATVRNEQKRLVSEIKRLHREIDEAFKKQLGLAGRRARREELLRGAAALVEQAPSLESAAEEEAAQRLSEEHKALGQAIATQAGFKDQLLRIADVQQRIRTFQAEMNRFSSTLLADLREIGVSEIELDWFVPSFPGDVETPLVQRLNDFKRRIVELEGDEVEPLPLTIRAHRNRVKELSDAIMADDAKRARFTEIQAALANTDQELHRIDVEIASIEGPEAERLDEMRKQRRAVYVEYFETLKQEQRLLAELYRPLQEQFVTHEEEKKVQFHIRWLIDVDAWLGRGMHLFDQRKSLPCSFEQMKEAVQNHLLPGWSGGSPSELKEGLDHFLKPFPQKGEGIQEILRSNYSPTDFFDWVYSVDHISLAYGLSYQGTSLENLSPGTKGIVLLMLYLAMDAEDRRPLLIDQPDENLDNESICSLLAAYFRTAKVRRQILLITHNPNLVVNTDAEQIVVAECVKDEHGSPKFTYLSGAIEDSHVDGARKTACRILEGGEDAFIRRERRYALRRADI</sequence>
<gene>
    <name evidence="1" type="ORF">FNJ47_26080</name>
</gene>
<reference evidence="1 2" key="1">
    <citation type="journal article" date="2020" name="Arch. Microbiol.">
        <title>Bradyrhizobium uaiense sp. nov., a new highly efficient cowpea symbiont.</title>
        <authorList>
            <person name="Cabral Michel D."/>
            <person name="Azarias Guimaraes A."/>
            <person name="Martins da Costa E."/>
            <person name="Soares de Carvalho T."/>
            <person name="Balsanelli E."/>
            <person name="Willems A."/>
            <person name="Maltempi de Souza E."/>
            <person name="de Souza Moreira F.M."/>
        </authorList>
    </citation>
    <scope>NUCLEOTIDE SEQUENCE [LARGE SCALE GENOMIC DNA]</scope>
    <source>
        <strain evidence="1 2">UFLA 03-164</strain>
    </source>
</reference>
<dbReference type="EMBL" id="VKHP01000120">
    <property type="protein sequence ID" value="NEU99200.1"/>
    <property type="molecule type" value="Genomic_DNA"/>
</dbReference>
<dbReference type="SUPFAM" id="SSF52540">
    <property type="entry name" value="P-loop containing nucleoside triphosphate hydrolases"/>
    <property type="match status" value="1"/>
</dbReference>